<organism evidence="2 3">
    <name type="scientific">Rivibacter subsaxonicus</name>
    <dbReference type="NCBI Taxonomy" id="457575"/>
    <lineage>
        <taxon>Bacteria</taxon>
        <taxon>Pseudomonadati</taxon>
        <taxon>Pseudomonadota</taxon>
        <taxon>Betaproteobacteria</taxon>
        <taxon>Burkholderiales</taxon>
        <taxon>Rivibacter</taxon>
    </lineage>
</organism>
<evidence type="ECO:0000313" key="2">
    <source>
        <dbReference type="EMBL" id="RZU02631.1"/>
    </source>
</evidence>
<name>A0A4Q7W0C8_9BURK</name>
<keyword evidence="1" id="KW-1133">Transmembrane helix</keyword>
<dbReference type="RefSeq" id="WP_130430375.1">
    <property type="nucleotide sequence ID" value="NZ_SHKP01000004.1"/>
</dbReference>
<keyword evidence="1" id="KW-0472">Membrane</keyword>
<protein>
    <submittedName>
        <fullName evidence="2">Uncharacterized protein</fullName>
    </submittedName>
</protein>
<gene>
    <name evidence="2" type="ORF">EV670_0659</name>
</gene>
<feature type="transmembrane region" description="Helical" evidence="1">
    <location>
        <begin position="86"/>
        <end position="105"/>
    </location>
</feature>
<keyword evidence="3" id="KW-1185">Reference proteome</keyword>
<evidence type="ECO:0000256" key="1">
    <source>
        <dbReference type="SAM" id="Phobius"/>
    </source>
</evidence>
<proteinExistence type="predicted"/>
<evidence type="ECO:0000313" key="3">
    <source>
        <dbReference type="Proteomes" id="UP000293671"/>
    </source>
</evidence>
<keyword evidence="1" id="KW-0812">Transmembrane</keyword>
<dbReference type="EMBL" id="SHKP01000004">
    <property type="protein sequence ID" value="RZU02631.1"/>
    <property type="molecule type" value="Genomic_DNA"/>
</dbReference>
<dbReference type="OrthoDB" id="893761at2"/>
<reference evidence="2 3" key="1">
    <citation type="submission" date="2019-02" db="EMBL/GenBank/DDBJ databases">
        <title>Genomic Encyclopedia of Type Strains, Phase IV (KMG-IV): sequencing the most valuable type-strain genomes for metagenomic binning, comparative biology and taxonomic classification.</title>
        <authorList>
            <person name="Goeker M."/>
        </authorList>
    </citation>
    <scope>NUCLEOTIDE SEQUENCE [LARGE SCALE GENOMIC DNA]</scope>
    <source>
        <strain evidence="2 3">DSM 19570</strain>
    </source>
</reference>
<feature type="transmembrane region" description="Helical" evidence="1">
    <location>
        <begin position="56"/>
        <end position="79"/>
    </location>
</feature>
<dbReference type="Proteomes" id="UP000293671">
    <property type="component" value="Unassembled WGS sequence"/>
</dbReference>
<sequence length="144" mass="14769">MPAWLRYSVALVAGAVIAVAVVSAVQALGHWVHPLPAGLDTSDPEQLRAYALEAPVAALLFVLASWVAGSFVGALVAAVLARTRPVLFAVIIGLLMLAATLATLTAIPHPLWFAVTSLVAVPLAALAAGWAASAWRARTTNAGD</sequence>
<accession>A0A4Q7W0C8</accession>
<feature type="transmembrane region" description="Helical" evidence="1">
    <location>
        <begin position="111"/>
        <end position="132"/>
    </location>
</feature>
<dbReference type="AlphaFoldDB" id="A0A4Q7W0C8"/>
<comment type="caution">
    <text evidence="2">The sequence shown here is derived from an EMBL/GenBank/DDBJ whole genome shotgun (WGS) entry which is preliminary data.</text>
</comment>